<dbReference type="EMBL" id="CTEE01000001">
    <property type="protein sequence ID" value="CQD11791.1"/>
    <property type="molecule type" value="Genomic_DNA"/>
</dbReference>
<evidence type="ECO:0000313" key="1">
    <source>
        <dbReference type="EMBL" id="CQD11791.1"/>
    </source>
</evidence>
<name>A0A0E4GX36_MYCLN</name>
<organism evidence="1 2">
    <name type="scientific">Mycobacterium lentiflavum</name>
    <dbReference type="NCBI Taxonomy" id="141349"/>
    <lineage>
        <taxon>Bacteria</taxon>
        <taxon>Bacillati</taxon>
        <taxon>Actinomycetota</taxon>
        <taxon>Actinomycetes</taxon>
        <taxon>Mycobacteriales</taxon>
        <taxon>Mycobacteriaceae</taxon>
        <taxon>Mycobacterium</taxon>
        <taxon>Mycobacterium simiae complex</taxon>
    </lineage>
</organism>
<accession>A0A0E4GX36</accession>
<sequence>MREHGKAAVAVKPMPWRLDRSHSSTEVIPTCGENVSEGSGNCWLGWRGASRRNNAAPRLSCDHHRFVGRSGYDPPMKAVSPLVATIAAAAAQFIGACPPAHADQCNSGAVKPDGGGKDGYFTCVGGAWVHTVPTFDPDSADGYGPNQVLPPFCIRFPAKYSCPTGTPSASAAASIPGEGTFRIGVDIPPGTYKSLGGSSPGRTCYWFRHATVGGSNDVLDSGSSTGQQYVTIAPTDGTFETSFCQPWATVS</sequence>
<keyword evidence="1" id="KW-0449">Lipoprotein</keyword>
<dbReference type="Proteomes" id="UP000199251">
    <property type="component" value="Unassembled WGS sequence"/>
</dbReference>
<evidence type="ECO:0000313" key="2">
    <source>
        <dbReference type="Proteomes" id="UP000199251"/>
    </source>
</evidence>
<gene>
    <name evidence="1" type="ORF">BN1232_02215</name>
</gene>
<dbReference type="STRING" id="141349.BN1232_02215"/>
<proteinExistence type="predicted"/>
<dbReference type="AlphaFoldDB" id="A0A0E4GX36"/>
<reference evidence="1 2" key="1">
    <citation type="submission" date="2015-03" db="EMBL/GenBank/DDBJ databases">
        <authorList>
            <person name="Urmite Genomes"/>
        </authorList>
    </citation>
    <scope>NUCLEOTIDE SEQUENCE [LARGE SCALE GENOMIC DNA]</scope>
    <source>
        <strain evidence="1 2">CSUR P1491</strain>
    </source>
</reference>
<protein>
    <submittedName>
        <fullName evidence="1">Lipoprotein</fullName>
    </submittedName>
</protein>